<evidence type="ECO:0000256" key="1">
    <source>
        <dbReference type="SAM" id="Phobius"/>
    </source>
</evidence>
<reference evidence="2 3" key="1">
    <citation type="journal article" date="2012" name="J. Bacteriol.">
        <title>Complete Genome Sequence of the Beer Spoilage Organism Pediococcus claussenii ATCC BAA-344T.</title>
        <authorList>
            <person name="Pittet V."/>
            <person name="Abegunde T."/>
            <person name="Marfleet T."/>
            <person name="Haakensen M."/>
            <person name="Morrow K."/>
            <person name="Jayaprakash T."/>
            <person name="Schroeder K."/>
            <person name="Trost B."/>
            <person name="Byrns S."/>
            <person name="Bergsveinson J."/>
            <person name="Kusalik A."/>
            <person name="Ziola B."/>
        </authorList>
    </citation>
    <scope>NUCLEOTIDE SEQUENCE [LARGE SCALE GENOMIC DNA]</scope>
    <source>
        <strain evidence="2 3">ATCC BAA-344</strain>
    </source>
</reference>
<dbReference type="Pfam" id="PF03596">
    <property type="entry name" value="Cad"/>
    <property type="match status" value="1"/>
</dbReference>
<feature type="transmembrane region" description="Helical" evidence="1">
    <location>
        <begin position="57"/>
        <end position="76"/>
    </location>
</feature>
<dbReference type="KEGG" id="pce:PECL_302"/>
<feature type="transmembrane region" description="Helical" evidence="1">
    <location>
        <begin position="164"/>
        <end position="184"/>
    </location>
</feature>
<accession>G8PAQ5</accession>
<dbReference type="EMBL" id="CP003137">
    <property type="protein sequence ID" value="AEV94614.1"/>
    <property type="molecule type" value="Genomic_DNA"/>
</dbReference>
<evidence type="ECO:0000313" key="2">
    <source>
        <dbReference type="EMBL" id="AEV94614.1"/>
    </source>
</evidence>
<organism evidence="2 3">
    <name type="scientific">Pediococcus claussenii (strain ATCC BAA-344 / DSM 14800 / JCM 18046 / KCTC 3811 / LMG 21948 / P06)</name>
    <dbReference type="NCBI Taxonomy" id="701521"/>
    <lineage>
        <taxon>Bacteria</taxon>
        <taxon>Bacillati</taxon>
        <taxon>Bacillota</taxon>
        <taxon>Bacilli</taxon>
        <taxon>Lactobacillales</taxon>
        <taxon>Lactobacillaceae</taxon>
        <taxon>Pediococcus</taxon>
    </lineage>
</organism>
<protein>
    <submittedName>
        <fullName evidence="2">Cadmium resistance transporter family protein</fullName>
    </submittedName>
</protein>
<dbReference type="InterPro" id="IPR004676">
    <property type="entry name" value="Cd-R_transporter"/>
</dbReference>
<dbReference type="eggNOG" id="COG4300">
    <property type="taxonomic scope" value="Bacteria"/>
</dbReference>
<evidence type="ECO:0000313" key="3">
    <source>
        <dbReference type="Proteomes" id="UP000005444"/>
    </source>
</evidence>
<dbReference type="STRING" id="701521.PECL_302"/>
<keyword evidence="1" id="KW-0812">Transmembrane</keyword>
<keyword evidence="1" id="KW-1133">Transmembrane helix</keyword>
<feature type="transmembrane region" description="Helical" evidence="1">
    <location>
        <begin position="96"/>
        <end position="117"/>
    </location>
</feature>
<name>G8PAQ5_PEDCP</name>
<feature type="transmembrane region" description="Helical" evidence="1">
    <location>
        <begin position="123"/>
        <end position="144"/>
    </location>
</feature>
<sequence>MNFGLLTATFIGVNLDFFIILLFLLKEFKLSRVMIGYLAGVVLLMSLSFGIGKTLELFAPEWILGVLGFIPIYMGLRDDDDDTKIHDSESQIWNVFITYLAVCAGCNLSIFLPVLIGETFTNFVLTLVYIGALTILAVLLIKWLGSNKYVAGFMDHYGEVLMKICYIGVGIYVLFDSGFIMHIIHLF</sequence>
<dbReference type="HOGENOM" id="CLU_122343_0_0_9"/>
<dbReference type="Proteomes" id="UP000005444">
    <property type="component" value="Chromosome"/>
</dbReference>
<dbReference type="PATRIC" id="fig|701521.8.peg.282"/>
<feature type="transmembrane region" description="Helical" evidence="1">
    <location>
        <begin position="32"/>
        <end position="51"/>
    </location>
</feature>
<gene>
    <name evidence="2" type="ordered locus">PECL_302</name>
</gene>
<keyword evidence="3" id="KW-1185">Reference proteome</keyword>
<dbReference type="RefSeq" id="WP_014214812.1">
    <property type="nucleotide sequence ID" value="NC_016605.1"/>
</dbReference>
<feature type="transmembrane region" description="Helical" evidence="1">
    <location>
        <begin position="6"/>
        <end position="25"/>
    </location>
</feature>
<keyword evidence="1" id="KW-0472">Membrane</keyword>
<proteinExistence type="predicted"/>
<dbReference type="AlphaFoldDB" id="G8PAQ5"/>